<reference evidence="1" key="1">
    <citation type="submission" date="2021-05" db="EMBL/GenBank/DDBJ databases">
        <authorList>
            <person name="Alioto T."/>
            <person name="Alioto T."/>
            <person name="Gomez Garrido J."/>
        </authorList>
    </citation>
    <scope>NUCLEOTIDE SEQUENCE</scope>
</reference>
<evidence type="ECO:0000313" key="1">
    <source>
        <dbReference type="EMBL" id="CAG6444253.1"/>
    </source>
</evidence>
<dbReference type="EMBL" id="HBUE01002410">
    <property type="protein sequence ID" value="CAG6444253.1"/>
    <property type="molecule type" value="Transcribed_RNA"/>
</dbReference>
<organism evidence="1">
    <name type="scientific">Culex pipiens</name>
    <name type="common">House mosquito</name>
    <dbReference type="NCBI Taxonomy" id="7175"/>
    <lineage>
        <taxon>Eukaryota</taxon>
        <taxon>Metazoa</taxon>
        <taxon>Ecdysozoa</taxon>
        <taxon>Arthropoda</taxon>
        <taxon>Hexapoda</taxon>
        <taxon>Insecta</taxon>
        <taxon>Pterygota</taxon>
        <taxon>Neoptera</taxon>
        <taxon>Endopterygota</taxon>
        <taxon>Diptera</taxon>
        <taxon>Nematocera</taxon>
        <taxon>Culicoidea</taxon>
        <taxon>Culicidae</taxon>
        <taxon>Culicinae</taxon>
        <taxon>Culicini</taxon>
        <taxon>Culex</taxon>
        <taxon>Culex</taxon>
    </lineage>
</organism>
<protein>
    <submittedName>
        <fullName evidence="1">(northern house mosquito) hypothetical protein</fullName>
    </submittedName>
</protein>
<dbReference type="AlphaFoldDB" id="A0A8D8ES67"/>
<name>A0A8D8ES67_CULPI</name>
<accession>A0A8D8ES67</accession>
<sequence length="103" mass="11751">MAFSTHFPESTPVLSLQTSIYFQNYHSLTPPLSRSHQLACAFFRRSFASSHSFTNRSYCRWLLHTTISERGLQPSSSRCAMRFLVVCRLCIRIRGLSAISCGE</sequence>
<proteinExistence type="predicted"/>